<dbReference type="Proteomes" id="UP001295423">
    <property type="component" value="Unassembled WGS sequence"/>
</dbReference>
<dbReference type="FunFam" id="3.80.10.10:FF:000041">
    <property type="entry name" value="LRR receptor-like serine/threonine-protein kinase ERECTA"/>
    <property type="match status" value="2"/>
</dbReference>
<feature type="transmembrane region" description="Helical" evidence="9">
    <location>
        <begin position="252"/>
        <end position="270"/>
    </location>
</feature>
<dbReference type="Pfam" id="PF00560">
    <property type="entry name" value="LRR_1"/>
    <property type="match status" value="1"/>
</dbReference>
<evidence type="ECO:0000256" key="4">
    <source>
        <dbReference type="ARBA" id="ARBA00022729"/>
    </source>
</evidence>
<evidence type="ECO:0000256" key="7">
    <source>
        <dbReference type="PROSITE-ProRule" id="PRU00076"/>
    </source>
</evidence>
<organism evidence="11 12">
    <name type="scientific">Cylindrotheca closterium</name>
    <dbReference type="NCBI Taxonomy" id="2856"/>
    <lineage>
        <taxon>Eukaryota</taxon>
        <taxon>Sar</taxon>
        <taxon>Stramenopiles</taxon>
        <taxon>Ochrophyta</taxon>
        <taxon>Bacillariophyta</taxon>
        <taxon>Bacillariophyceae</taxon>
        <taxon>Bacillariophycidae</taxon>
        <taxon>Bacillariales</taxon>
        <taxon>Bacillariaceae</taxon>
        <taxon>Cylindrotheca</taxon>
    </lineage>
</organism>
<evidence type="ECO:0000313" key="12">
    <source>
        <dbReference type="Proteomes" id="UP001295423"/>
    </source>
</evidence>
<proteinExistence type="predicted"/>
<evidence type="ECO:0000313" key="11">
    <source>
        <dbReference type="EMBL" id="CAJ1966752.1"/>
    </source>
</evidence>
<keyword evidence="7" id="KW-1015">Disulfide bond</keyword>
<keyword evidence="5" id="KW-0677">Repeat</keyword>
<dbReference type="InterPro" id="IPR003591">
    <property type="entry name" value="Leu-rich_rpt_typical-subtyp"/>
</dbReference>
<dbReference type="PANTHER" id="PTHR48010">
    <property type="entry name" value="OS05G0588300 PROTEIN"/>
    <property type="match status" value="1"/>
</dbReference>
<feature type="disulfide bond" evidence="7">
    <location>
        <begin position="590"/>
        <end position="599"/>
    </location>
</feature>
<dbReference type="EMBL" id="CAKOGP040002313">
    <property type="protein sequence ID" value="CAJ1966752.1"/>
    <property type="molecule type" value="Genomic_DNA"/>
</dbReference>
<dbReference type="FunFam" id="3.80.10.10:FF:000299">
    <property type="entry name" value="Piriformospora indica-insensitive protein 2"/>
    <property type="match status" value="2"/>
</dbReference>
<feature type="transmembrane region" description="Helical" evidence="9">
    <location>
        <begin position="166"/>
        <end position="190"/>
    </location>
</feature>
<dbReference type="Pfam" id="PF23598">
    <property type="entry name" value="LRR_14"/>
    <property type="match status" value="2"/>
</dbReference>
<feature type="coiled-coil region" evidence="8">
    <location>
        <begin position="4"/>
        <end position="45"/>
    </location>
</feature>
<keyword evidence="9" id="KW-1133">Transmembrane helix</keyword>
<dbReference type="GO" id="GO:0005886">
    <property type="term" value="C:plasma membrane"/>
    <property type="evidence" value="ECO:0007669"/>
    <property type="project" value="UniProtKB-SubCell"/>
</dbReference>
<evidence type="ECO:0000256" key="1">
    <source>
        <dbReference type="ARBA" id="ARBA00004236"/>
    </source>
</evidence>
<evidence type="ECO:0000256" key="5">
    <source>
        <dbReference type="ARBA" id="ARBA00022737"/>
    </source>
</evidence>
<feature type="transmembrane region" description="Helical" evidence="9">
    <location>
        <begin position="196"/>
        <end position="222"/>
    </location>
</feature>
<keyword evidence="2" id="KW-1003">Cell membrane</keyword>
<keyword evidence="8" id="KW-0175">Coiled coil</keyword>
<dbReference type="SMART" id="SM00369">
    <property type="entry name" value="LRR_TYP"/>
    <property type="match status" value="12"/>
</dbReference>
<dbReference type="PROSITE" id="PS00022">
    <property type="entry name" value="EGF_1"/>
    <property type="match status" value="1"/>
</dbReference>
<evidence type="ECO:0000256" key="3">
    <source>
        <dbReference type="ARBA" id="ARBA00022614"/>
    </source>
</evidence>
<dbReference type="InterPro" id="IPR050994">
    <property type="entry name" value="At_inactive_RLKs"/>
</dbReference>
<keyword evidence="7" id="KW-0245">EGF-like domain</keyword>
<comment type="caution">
    <text evidence="11">The sequence shown here is derived from an EMBL/GenBank/DDBJ whole genome shotgun (WGS) entry which is preliminary data.</text>
</comment>
<evidence type="ECO:0000256" key="2">
    <source>
        <dbReference type="ARBA" id="ARBA00022475"/>
    </source>
</evidence>
<keyword evidence="4" id="KW-0732">Signal</keyword>
<reference evidence="11" key="1">
    <citation type="submission" date="2023-08" db="EMBL/GenBank/DDBJ databases">
        <authorList>
            <person name="Audoor S."/>
            <person name="Bilcke G."/>
        </authorList>
    </citation>
    <scope>NUCLEOTIDE SEQUENCE</scope>
</reference>
<accession>A0AAD2G9M9</accession>
<sequence>MDIEERLEELKRSFKDDIANLVAKNAELEARNQESDKKISELRQLVEGKNGGRIDNDESDDKIWMNTNAYTFLYTSPMCSGPFIAGVTTCLLQYIVFSLFLLDLLNTTSIPPGVAALVRVCQAIAILIAFVVESDMLLALRAIFYCEGFVEMIVDFDDDFNPRKFYFGNTLMGMQGLLGKFVAFLLIIFADNVFDLLLNFTAVMFVSELDEIVFLLSANGYVGKKAEFLAKKIQRTKFPQRPPKGIMRYMHLFLYGLTMVVAFIAFAIIARQQDSQESLADFVKVQFGDEVDPTLGLFSGCYEKQLNDGWNARVRYVQTQTDRGKGNFEYCLDDGLQTWVFAKVQSETACTGNFALQSAEERSTSFDLLDAKGDQWLLGTGNPIGEFQLGEIDPSRFEIECGNISVEGGTANAPEELCPIMTIDADAVGFSGSRDWSRTFVLLENVNTEAVQYYQRPVFIGDFPGTEGYEVLFFAGRRWALASAKQLLAEDGDPFNRDEVISLFQTSTFWLLELSAEALSYLSEDVNQGNDRGTPLGLQWYNARHADGVAFPFADISRPVDASFRCGKCNGRNNPCLYEGICQDDGTCNCRHGASGKLCEIKPLGDGVCNPFFNTAPDEYDGGDCCVATCSKTSCGVGAMDFAFSQSLTRNGTGFQHCTDPSMVPLTILLDTEIELVQGGTFFESYTVEVMCEGGARAPLRVALDPYIEGKLNETLYVDDKTGSCLLSFTGIQSFSGLSISYQIVDGSDSSAEMLLMNETKNISVDGRFTLPTLYSRCLKETLVGVIDPNHLYTGSYQDEAFAWLSNEAPMYPDCSSNQDYLIQRFAMVALNTAEEAPKSWISSSDHCLWSRVTCDGSRVVELTYDGNTNGGLGGSLANEFTLLRHLERLEIFGNNFILGTIPAEISELTALTALIFQANQRTGTIPSGIFELTALEEISMAGNALSGTLTPALGYLNSLSVLTLYRNFIVGTIPSEVGKLSFLQSLDLGINGLVGTIPSEIGRLTSLTVLGLNINGLSESIPSQISSLTSLQTLYLFSNFLTGALSSEIGSLSSLTDLWLYNNTLSGTVCTEIGKLTDLEQLFMDNNAFTGTIPSEVGNMSSLIWLSLPDNALSGNLPSEIGELSALTALWLHDNGFSGTYKNAFTGTIPSEVGKLSALKQLYLQNNALSGTVLPSEIGNLSSLEEMVLFQNALSGTICSEVGKVLSLKILQLNTNSITGSIPSEIGNLSALSFLSIYDNAISGTICSEIGRLSNLTSLFLNTNAIKETIPSEIGSLKALAFLSLYDNAFSGTLPSEVGTMTALRDFWSYNNALSGTLPSQVGTMTSLRTLHLNNNVLSGTLCSEIGSLSSLSELFLHNNAMSGAVPSEVGSLSALTALYLYNNTFSGTLSSLIGNLKNLIALGLHENAINGSLPTTIGLLDDLVYLNVRDNLLNETVPSEIGLLTNLQFLIMDGNNLESPLPSEILQLTNLNQLALSGNRFSEEEVNDAMAALGLF</sequence>
<dbReference type="PANTHER" id="PTHR48010:SF5">
    <property type="entry name" value="PROTEIN TOO MANY MOUTHS"/>
    <property type="match status" value="1"/>
</dbReference>
<name>A0AAD2G9M9_9STRA</name>
<protein>
    <recommendedName>
        <fullName evidence="10">EGF-like domain-containing protein</fullName>
    </recommendedName>
</protein>
<dbReference type="InterPro" id="IPR001611">
    <property type="entry name" value="Leu-rich_rpt"/>
</dbReference>
<dbReference type="InterPro" id="IPR055414">
    <property type="entry name" value="LRR_R13L4/SHOC2-like"/>
</dbReference>
<evidence type="ECO:0000256" key="8">
    <source>
        <dbReference type="SAM" id="Coils"/>
    </source>
</evidence>
<dbReference type="PROSITE" id="PS50026">
    <property type="entry name" value="EGF_3"/>
    <property type="match status" value="1"/>
</dbReference>
<evidence type="ECO:0000256" key="6">
    <source>
        <dbReference type="ARBA" id="ARBA00023136"/>
    </source>
</evidence>
<evidence type="ECO:0000259" key="10">
    <source>
        <dbReference type="PROSITE" id="PS50026"/>
    </source>
</evidence>
<keyword evidence="6 9" id="KW-0472">Membrane</keyword>
<dbReference type="InterPro" id="IPR000742">
    <property type="entry name" value="EGF"/>
</dbReference>
<gene>
    <name evidence="11" type="ORF">CYCCA115_LOCUS22335</name>
</gene>
<feature type="domain" description="EGF-like" evidence="10">
    <location>
        <begin position="567"/>
        <end position="600"/>
    </location>
</feature>
<dbReference type="Gene3D" id="3.80.10.10">
    <property type="entry name" value="Ribonuclease Inhibitor"/>
    <property type="match status" value="5"/>
</dbReference>
<dbReference type="SUPFAM" id="SSF52047">
    <property type="entry name" value="RNI-like"/>
    <property type="match status" value="2"/>
</dbReference>
<comment type="caution">
    <text evidence="7">Lacks conserved residue(s) required for the propagation of feature annotation.</text>
</comment>
<keyword evidence="3" id="KW-0433">Leucine-rich repeat</keyword>
<evidence type="ECO:0000256" key="9">
    <source>
        <dbReference type="SAM" id="Phobius"/>
    </source>
</evidence>
<keyword evidence="12" id="KW-1185">Reference proteome</keyword>
<comment type="subcellular location">
    <subcellularLocation>
        <location evidence="1">Cell membrane</location>
    </subcellularLocation>
</comment>
<keyword evidence="9" id="KW-0812">Transmembrane</keyword>
<dbReference type="FunFam" id="3.80.10.10:FF:000383">
    <property type="entry name" value="Leucine-rich repeat receptor protein kinase EMS1"/>
    <property type="match status" value="1"/>
</dbReference>
<feature type="transmembrane region" description="Helical" evidence="9">
    <location>
        <begin position="83"/>
        <end position="102"/>
    </location>
</feature>
<dbReference type="InterPro" id="IPR032675">
    <property type="entry name" value="LRR_dom_sf"/>
</dbReference>